<dbReference type="InterPro" id="IPR042100">
    <property type="entry name" value="Bug_dom1"/>
</dbReference>
<dbReference type="Gene3D" id="3.40.190.10">
    <property type="entry name" value="Periplasmic binding protein-like II"/>
    <property type="match status" value="1"/>
</dbReference>
<gene>
    <name evidence="2" type="ORF">C7R54_20540</name>
</gene>
<dbReference type="PANTHER" id="PTHR42928:SF5">
    <property type="entry name" value="BLR1237 PROTEIN"/>
    <property type="match status" value="1"/>
</dbReference>
<sequence>MDGPCLSSYFVLHFFNTIPRTRQAMTTPPPCRRTARSRYAAALFSLAALCFGAVVHAQDAYPSHPIRIVVGYPPGQTVDVTARAYAASMAKTLKQSVYVDNKPGANGILGAQTVAQAAPDGYTVLFGTSGQLAINPAVYRKLSYDPVHGMTPLGLGALGRLYLVVPVDSPYRTLGQLFDDIRAHPGKLSYGSGGIGITAHLAMEMLKHEAALDIVHVPYKGSPAALNDLLGGRVQVMMDAGNLLLPQIRNGKLRALAVSSGKRYTELPDVPTLAEAAVPGFEVGSWSAVMGPPGMPPEIVRKIDDALVQAAQDPDVIRIVRAAGSEPTPMASADFARFLQAETQRWARAVRDAGISEQ</sequence>
<keyword evidence="3" id="KW-1185">Reference proteome</keyword>
<evidence type="ECO:0000256" key="1">
    <source>
        <dbReference type="ARBA" id="ARBA00006987"/>
    </source>
</evidence>
<organism evidence="2 3">
    <name type="scientific">Achromobacter aloeverae</name>
    <dbReference type="NCBI Taxonomy" id="1750518"/>
    <lineage>
        <taxon>Bacteria</taxon>
        <taxon>Pseudomonadati</taxon>
        <taxon>Pseudomonadota</taxon>
        <taxon>Betaproteobacteria</taxon>
        <taxon>Burkholderiales</taxon>
        <taxon>Alcaligenaceae</taxon>
        <taxon>Achromobacter</taxon>
    </lineage>
</organism>
<comment type="caution">
    <text evidence="2">The sequence shown here is derived from an EMBL/GenBank/DDBJ whole genome shotgun (WGS) entry which is preliminary data.</text>
</comment>
<dbReference type="PIRSF" id="PIRSF017082">
    <property type="entry name" value="YflP"/>
    <property type="match status" value="1"/>
</dbReference>
<dbReference type="Proteomes" id="UP000290849">
    <property type="component" value="Unassembled WGS sequence"/>
</dbReference>
<comment type="similarity">
    <text evidence="1">Belongs to the UPF0065 (bug) family.</text>
</comment>
<reference evidence="2 3" key="1">
    <citation type="journal article" date="2017" name="Int. J. Syst. Evol. Microbiol.">
        <title>Achromobacter aloeverae sp. nov., isolated from the root of Aloe vera (L.) Burm.f.</title>
        <authorList>
            <person name="Kuncharoen N."/>
            <person name="Muramatsu Y."/>
            <person name="Shibata C."/>
            <person name="Kamakura Y."/>
            <person name="Nakagawa Y."/>
            <person name="Tanasupawat S."/>
        </authorList>
    </citation>
    <scope>NUCLEOTIDE SEQUENCE [LARGE SCALE GENOMIC DNA]</scope>
    <source>
        <strain evidence="2 3">AVA-1</strain>
    </source>
</reference>
<name>A0A4V1MRT1_9BURK</name>
<dbReference type="PANTHER" id="PTHR42928">
    <property type="entry name" value="TRICARBOXYLATE-BINDING PROTEIN"/>
    <property type="match status" value="1"/>
</dbReference>
<evidence type="ECO:0000313" key="2">
    <source>
        <dbReference type="EMBL" id="RXN86131.1"/>
    </source>
</evidence>
<dbReference type="EMBL" id="PYAL01000006">
    <property type="protein sequence ID" value="RXN86131.1"/>
    <property type="molecule type" value="Genomic_DNA"/>
</dbReference>
<dbReference type="SUPFAM" id="SSF53850">
    <property type="entry name" value="Periplasmic binding protein-like II"/>
    <property type="match status" value="1"/>
</dbReference>
<dbReference type="Pfam" id="PF03401">
    <property type="entry name" value="TctC"/>
    <property type="match status" value="1"/>
</dbReference>
<dbReference type="InterPro" id="IPR005064">
    <property type="entry name" value="BUG"/>
</dbReference>
<protein>
    <submittedName>
        <fullName evidence="2">Tripartite tricarboxylate transporter substrate binding protein</fullName>
    </submittedName>
</protein>
<dbReference type="AlphaFoldDB" id="A0A4V1MRT1"/>
<dbReference type="Gene3D" id="3.40.190.150">
    <property type="entry name" value="Bordetella uptake gene, domain 1"/>
    <property type="match status" value="1"/>
</dbReference>
<dbReference type="CDD" id="cd07012">
    <property type="entry name" value="PBP2_Bug_TTT"/>
    <property type="match status" value="1"/>
</dbReference>
<proteinExistence type="inferred from homology"/>
<evidence type="ECO:0000313" key="3">
    <source>
        <dbReference type="Proteomes" id="UP000290849"/>
    </source>
</evidence>
<accession>A0A4V1MRT1</accession>